<evidence type="ECO:0000256" key="4">
    <source>
        <dbReference type="SAM" id="MobiDB-lite"/>
    </source>
</evidence>
<keyword evidence="3" id="KW-0677">Repeat</keyword>
<keyword evidence="2" id="KW-0433">Leucine-rich repeat</keyword>
<dbReference type="GO" id="GO:0031267">
    <property type="term" value="F:small GTPase binding"/>
    <property type="evidence" value="ECO:0007669"/>
    <property type="project" value="TreeGrafter"/>
</dbReference>
<dbReference type="InterPro" id="IPR032675">
    <property type="entry name" value="LRR_dom_sf"/>
</dbReference>
<dbReference type="Pfam" id="PF13516">
    <property type="entry name" value="LRR_6"/>
    <property type="match status" value="3"/>
</dbReference>
<dbReference type="CDD" id="cd00116">
    <property type="entry name" value="LRR_RI"/>
    <property type="match status" value="1"/>
</dbReference>
<dbReference type="OrthoDB" id="184583at2759"/>
<dbReference type="AlphaFoldDB" id="A0A9P6PX21"/>
<dbReference type="PANTHER" id="PTHR24113:SF12">
    <property type="entry name" value="RAN GTPASE-ACTIVATING PROTEIN 1"/>
    <property type="match status" value="1"/>
</dbReference>
<dbReference type="GO" id="GO:0005096">
    <property type="term" value="F:GTPase activator activity"/>
    <property type="evidence" value="ECO:0007669"/>
    <property type="project" value="UniProtKB-KW"/>
</dbReference>
<keyword evidence="1" id="KW-0343">GTPase activation</keyword>
<dbReference type="InterPro" id="IPR027038">
    <property type="entry name" value="RanGap"/>
</dbReference>
<dbReference type="EMBL" id="JAAAJB010000526">
    <property type="protein sequence ID" value="KAG0254297.1"/>
    <property type="molecule type" value="Genomic_DNA"/>
</dbReference>
<comment type="caution">
    <text evidence="5">The sequence shown here is derived from an EMBL/GenBank/DDBJ whole genome shotgun (WGS) entry which is preliminary data.</text>
</comment>
<dbReference type="Gene3D" id="3.80.10.10">
    <property type="entry name" value="Ribonuclease Inhibitor"/>
    <property type="match status" value="1"/>
</dbReference>
<dbReference type="InterPro" id="IPR001611">
    <property type="entry name" value="Leu-rich_rpt"/>
</dbReference>
<dbReference type="GO" id="GO:0006913">
    <property type="term" value="P:nucleocytoplasmic transport"/>
    <property type="evidence" value="ECO:0007669"/>
    <property type="project" value="TreeGrafter"/>
</dbReference>
<name>A0A9P6PX21_9FUNG</name>
<evidence type="ECO:0008006" key="7">
    <source>
        <dbReference type="Google" id="ProtNLM"/>
    </source>
</evidence>
<organism evidence="5 6">
    <name type="scientific">Actinomortierella ambigua</name>
    <dbReference type="NCBI Taxonomy" id="1343610"/>
    <lineage>
        <taxon>Eukaryota</taxon>
        <taxon>Fungi</taxon>
        <taxon>Fungi incertae sedis</taxon>
        <taxon>Mucoromycota</taxon>
        <taxon>Mortierellomycotina</taxon>
        <taxon>Mortierellomycetes</taxon>
        <taxon>Mortierellales</taxon>
        <taxon>Mortierellaceae</taxon>
        <taxon>Actinomortierella</taxon>
    </lineage>
</organism>
<dbReference type="SMART" id="SM00368">
    <property type="entry name" value="LRR_RI"/>
    <property type="match status" value="8"/>
</dbReference>
<evidence type="ECO:0000256" key="3">
    <source>
        <dbReference type="ARBA" id="ARBA00022737"/>
    </source>
</evidence>
<proteinExistence type="predicted"/>
<evidence type="ECO:0000313" key="5">
    <source>
        <dbReference type="EMBL" id="KAG0254297.1"/>
    </source>
</evidence>
<gene>
    <name evidence="5" type="ORF">DFQ27_006932</name>
</gene>
<dbReference type="GO" id="GO:0048471">
    <property type="term" value="C:perinuclear region of cytoplasm"/>
    <property type="evidence" value="ECO:0007669"/>
    <property type="project" value="TreeGrafter"/>
</dbReference>
<dbReference type="Proteomes" id="UP000807716">
    <property type="component" value="Unassembled WGS sequence"/>
</dbReference>
<feature type="compositionally biased region" description="Acidic residues" evidence="4">
    <location>
        <begin position="341"/>
        <end position="370"/>
    </location>
</feature>
<protein>
    <recommendedName>
        <fullName evidence="7">Ran GTPase activating protein 1</fullName>
    </recommendedName>
</protein>
<evidence type="ECO:0000256" key="2">
    <source>
        <dbReference type="ARBA" id="ARBA00022614"/>
    </source>
</evidence>
<dbReference type="SUPFAM" id="SSF52047">
    <property type="entry name" value="RNI-like"/>
    <property type="match status" value="1"/>
</dbReference>
<evidence type="ECO:0000313" key="6">
    <source>
        <dbReference type="Proteomes" id="UP000807716"/>
    </source>
</evidence>
<sequence length="388" mass="42389">MQVTDTLFSIKDEKLKLDDASQVEEFVRAIADIPNLEEVVLSGNTFGVEACQAIAAALAKKPTLKVANLSDIFTGRLRSEIPDCIQAFGDALKDKEHLVELDLSDNAFGADGLRPLSEFLEHNRNIQILKLNNNGLGIAGGKILASALLKAQEHNVKEGKKSNLRVVIVGRNRLENGSSPDLAKAFAAHGSLKHIAMPQNGIRMEGIQALAEGLSSCPDLEILNLQDNTFTVSGSRAFAKALPLWPSLKELNFADCLLKNRGTVLLSQALAKGKNGKLESLNFNYAEMRSEGAKTLAATIEAHLPNLKTLELNGNQIDEDGPEIDAIRTALEKHGNKEGLGELDDMEEPDSDEEEEEEEEEEEKEEEETEEEKKAEDELADLTSKLKV</sequence>
<accession>A0A9P6PX21</accession>
<dbReference type="PANTHER" id="PTHR24113">
    <property type="entry name" value="RAN GTPASE-ACTIVATING PROTEIN 1"/>
    <property type="match status" value="1"/>
</dbReference>
<feature type="region of interest" description="Disordered" evidence="4">
    <location>
        <begin position="334"/>
        <end position="388"/>
    </location>
</feature>
<dbReference type="GO" id="GO:0005634">
    <property type="term" value="C:nucleus"/>
    <property type="evidence" value="ECO:0007669"/>
    <property type="project" value="TreeGrafter"/>
</dbReference>
<dbReference type="GO" id="GO:0005829">
    <property type="term" value="C:cytosol"/>
    <property type="evidence" value="ECO:0007669"/>
    <property type="project" value="TreeGrafter"/>
</dbReference>
<keyword evidence="6" id="KW-1185">Reference proteome</keyword>
<evidence type="ECO:0000256" key="1">
    <source>
        <dbReference type="ARBA" id="ARBA00022468"/>
    </source>
</evidence>
<reference evidence="5" key="1">
    <citation type="journal article" date="2020" name="Fungal Divers.">
        <title>Resolving the Mortierellaceae phylogeny through synthesis of multi-gene phylogenetics and phylogenomics.</title>
        <authorList>
            <person name="Vandepol N."/>
            <person name="Liber J."/>
            <person name="Desiro A."/>
            <person name="Na H."/>
            <person name="Kennedy M."/>
            <person name="Barry K."/>
            <person name="Grigoriev I.V."/>
            <person name="Miller A.N."/>
            <person name="O'Donnell K."/>
            <person name="Stajich J.E."/>
            <person name="Bonito G."/>
        </authorList>
    </citation>
    <scope>NUCLEOTIDE SEQUENCE</scope>
    <source>
        <strain evidence="5">BC1065</strain>
    </source>
</reference>